<sequence>MMIPTRKSNHLLCSIFSLRAVPLINVELTEFSIYIFYGRGGFMSTKKWIYRSETQYETTLFQEVSSNDDNLNTATLCIENPAKFSVSYSEKNNSSAMGHLKVEIPVSVLDDMAIAWCKQRKLQGGQLDKNGVLQMLTMNKFYQRSFSFNEVISNMDWDFIKNKTAPEALNKAFFEAGFCQQYWGQSKAHLHR</sequence>
<gene>
    <name evidence="1" type="ordered locus">Q7A_1848</name>
</gene>
<protein>
    <submittedName>
        <fullName evidence="1">Uncharacterized protein</fullName>
    </submittedName>
</protein>
<organism evidence="1 2">
    <name type="scientific">Methylophaga nitratireducenticrescens</name>
    <dbReference type="NCBI Taxonomy" id="754476"/>
    <lineage>
        <taxon>Bacteria</taxon>
        <taxon>Pseudomonadati</taxon>
        <taxon>Pseudomonadota</taxon>
        <taxon>Gammaproteobacteria</taxon>
        <taxon>Thiotrichales</taxon>
        <taxon>Piscirickettsiaceae</taxon>
        <taxon>Methylophaga</taxon>
    </lineage>
</organism>
<keyword evidence="2" id="KW-1185">Reference proteome</keyword>
<dbReference type="STRING" id="754476.Q7A_1848"/>
<evidence type="ECO:0000313" key="2">
    <source>
        <dbReference type="Proteomes" id="UP000009144"/>
    </source>
</evidence>
<dbReference type="HOGENOM" id="CLU_1413723_0_0_6"/>
<dbReference type="PATRIC" id="fig|754476.3.peg.1826"/>
<accession>I1XJU7</accession>
<dbReference type="Proteomes" id="UP000009144">
    <property type="component" value="Chromosome"/>
</dbReference>
<evidence type="ECO:0000313" key="1">
    <source>
        <dbReference type="EMBL" id="AFI84666.1"/>
    </source>
</evidence>
<name>I1XJU7_METNJ</name>
<proteinExistence type="predicted"/>
<dbReference type="eggNOG" id="ENOG503468T">
    <property type="taxonomic scope" value="Bacteria"/>
</dbReference>
<dbReference type="AlphaFoldDB" id="I1XJU7"/>
<reference evidence="1 2" key="2">
    <citation type="journal article" date="2013" name="Int. J. Syst. Evol. Microbiol.">
        <title>Methylophaga nitratireducenticrescens sp. nov. and Methylophaga frappieri sp. nov., isolated from the biofilm of the methanol-fed denitrification system treating the seawater at the Montreal Biodome.</title>
        <authorList>
            <person name="Villeneuve C."/>
            <person name="Martineau C."/>
            <person name="Mauffrey F."/>
            <person name="Villemur R."/>
        </authorList>
    </citation>
    <scope>NUCLEOTIDE SEQUENCE [LARGE SCALE GENOMIC DNA]</scope>
    <source>
        <strain evidence="1 2">JAM1</strain>
    </source>
</reference>
<dbReference type="EMBL" id="CP003390">
    <property type="protein sequence ID" value="AFI84666.1"/>
    <property type="molecule type" value="Genomic_DNA"/>
</dbReference>
<reference evidence="1 2" key="1">
    <citation type="journal article" date="2012" name="J. Bacteriol.">
        <title>Complete genome sequences of Methylophaga sp. strain JAM1 and Methylophaga sp. strain JAM7.</title>
        <authorList>
            <person name="Villeneuve C."/>
            <person name="Martineau C."/>
            <person name="Mauffrey F."/>
            <person name="Villemur R."/>
        </authorList>
    </citation>
    <scope>NUCLEOTIDE SEQUENCE [LARGE SCALE GENOMIC DNA]</scope>
    <source>
        <strain evidence="1 2">JAM1</strain>
    </source>
</reference>